<dbReference type="CDD" id="cd06173">
    <property type="entry name" value="MFS_MefA_like"/>
    <property type="match status" value="1"/>
</dbReference>
<evidence type="ECO:0000256" key="8">
    <source>
        <dbReference type="SAM" id="Phobius"/>
    </source>
</evidence>
<accession>A0A9Q2ZNL9</accession>
<evidence type="ECO:0000313" key="10">
    <source>
        <dbReference type="EMBL" id="MBT1541133.1"/>
    </source>
</evidence>
<evidence type="ECO:0000256" key="5">
    <source>
        <dbReference type="ARBA" id="ARBA00022989"/>
    </source>
</evidence>
<dbReference type="Pfam" id="PF05977">
    <property type="entry name" value="MFS_3"/>
    <property type="match status" value="1"/>
</dbReference>
<evidence type="ECO:0000256" key="7">
    <source>
        <dbReference type="SAM" id="MobiDB-lite"/>
    </source>
</evidence>
<dbReference type="PANTHER" id="PTHR23513:SF11">
    <property type="entry name" value="STAPHYLOFERRIN A TRANSPORTER"/>
    <property type="match status" value="1"/>
</dbReference>
<evidence type="ECO:0000259" key="9">
    <source>
        <dbReference type="PROSITE" id="PS50850"/>
    </source>
</evidence>
<feature type="transmembrane region" description="Helical" evidence="8">
    <location>
        <begin position="318"/>
        <end position="335"/>
    </location>
</feature>
<dbReference type="AlphaFoldDB" id="A0A9Q2ZNL9"/>
<comment type="caution">
    <text evidence="10">The sequence shown here is derived from an EMBL/GenBank/DDBJ whole genome shotgun (WGS) entry which is preliminary data.</text>
</comment>
<feature type="transmembrane region" description="Helical" evidence="8">
    <location>
        <begin position="203"/>
        <end position="222"/>
    </location>
</feature>
<proteinExistence type="predicted"/>
<name>A0A9Q2ZNL9_9MICO</name>
<dbReference type="EMBL" id="JAHEWX010000004">
    <property type="protein sequence ID" value="MBT1541133.1"/>
    <property type="molecule type" value="Genomic_DNA"/>
</dbReference>
<dbReference type="GO" id="GO:0005886">
    <property type="term" value="C:plasma membrane"/>
    <property type="evidence" value="ECO:0007669"/>
    <property type="project" value="UniProtKB-SubCell"/>
</dbReference>
<keyword evidence="6 8" id="KW-0472">Membrane</keyword>
<feature type="domain" description="Major facilitator superfamily (MFS) profile" evidence="9">
    <location>
        <begin position="42"/>
        <end position="429"/>
    </location>
</feature>
<keyword evidence="4 8" id="KW-0812">Transmembrane</keyword>
<keyword evidence="5 8" id="KW-1133">Transmembrane helix</keyword>
<dbReference type="GO" id="GO:0022857">
    <property type="term" value="F:transmembrane transporter activity"/>
    <property type="evidence" value="ECO:0007669"/>
    <property type="project" value="InterPro"/>
</dbReference>
<reference evidence="10" key="1">
    <citation type="submission" date="2021-05" db="EMBL/GenBank/DDBJ databases">
        <title>Whole genome sequence of Curtobacterium flaccumfaciens pv. flaccumfaciens strain CFBP 3417.</title>
        <authorList>
            <person name="Osdaghi E."/>
            <person name="Taghouti G."/>
            <person name="Portier P."/>
            <person name="Fazliarab A."/>
            <person name="Taghavi S.M."/>
            <person name="Briand M."/>
            <person name="Le-Saux M."/>
            <person name="Jacques M.-A."/>
        </authorList>
    </citation>
    <scope>NUCLEOTIDE SEQUENCE</scope>
    <source>
        <strain evidence="10">CFBP 3417</strain>
    </source>
</reference>
<organism evidence="10 11">
    <name type="scientific">Curtobacterium flaccumfaciens pv. flaccumfaciens</name>
    <dbReference type="NCBI Taxonomy" id="138532"/>
    <lineage>
        <taxon>Bacteria</taxon>
        <taxon>Bacillati</taxon>
        <taxon>Actinomycetota</taxon>
        <taxon>Actinomycetes</taxon>
        <taxon>Micrococcales</taxon>
        <taxon>Microbacteriaceae</taxon>
        <taxon>Curtobacterium</taxon>
    </lineage>
</organism>
<dbReference type="Proteomes" id="UP000709437">
    <property type="component" value="Unassembled WGS sequence"/>
</dbReference>
<feature type="transmembrane region" description="Helical" evidence="8">
    <location>
        <begin position="404"/>
        <end position="426"/>
    </location>
</feature>
<evidence type="ECO:0000256" key="2">
    <source>
        <dbReference type="ARBA" id="ARBA00022448"/>
    </source>
</evidence>
<evidence type="ECO:0000256" key="4">
    <source>
        <dbReference type="ARBA" id="ARBA00022692"/>
    </source>
</evidence>
<evidence type="ECO:0000256" key="3">
    <source>
        <dbReference type="ARBA" id="ARBA00022475"/>
    </source>
</evidence>
<sequence>MAHPATRSTHRRRADHPRRRHRDHEEAGPAVTAMFRSLAGRNYRIWFAGALVSNVGTWMQRTAQDWIVLTQLSDNNAVAVGITMALQFGPQLLLLPLTGLAADRFDRRKMLMLTQGLMGLLGLGLGVMVLTHTATLLALYGFALALGIVAAFDAPIRQAFVSDVVQGEDVSNAVALNSASFNAARLIGPAVAGVLIAAIGSGWVFVINAGSFLAVLVALRFVDPAQLAERVRAGRGKGQIVAGFRYVRTRPDIVVVLCMIFVVGTFGVNFPIFTSTMARVEFHQGAGEFGLLNSVMAVGSVLGALLSARRDKPRMRTLVLAAGGFGLACTAAALAPTYWTFAIVLMFVGLASLTFMTTANALVQTTTKPAMRGRVMALYMAIFAGGTPIGAPLVGAVADAFGPRWAIVVGAASGFVALAIAVVWLVRYQRVRLRYDADSRLHLAITHAVPVVGSRAALRRELERDETLADRSSAV</sequence>
<dbReference type="InterPro" id="IPR010290">
    <property type="entry name" value="TM_effector"/>
</dbReference>
<feature type="transmembrane region" description="Helical" evidence="8">
    <location>
        <begin position="253"/>
        <end position="273"/>
    </location>
</feature>
<dbReference type="InterPro" id="IPR020846">
    <property type="entry name" value="MFS_dom"/>
</dbReference>
<evidence type="ECO:0000256" key="1">
    <source>
        <dbReference type="ARBA" id="ARBA00004651"/>
    </source>
</evidence>
<keyword evidence="2" id="KW-0813">Transport</keyword>
<dbReference type="InterPro" id="IPR036259">
    <property type="entry name" value="MFS_trans_sf"/>
</dbReference>
<feature type="transmembrane region" description="Helical" evidence="8">
    <location>
        <begin position="375"/>
        <end position="398"/>
    </location>
</feature>
<feature type="region of interest" description="Disordered" evidence="7">
    <location>
        <begin position="1"/>
        <end position="27"/>
    </location>
</feature>
<keyword evidence="3" id="KW-1003">Cell membrane</keyword>
<evidence type="ECO:0000313" key="11">
    <source>
        <dbReference type="Proteomes" id="UP000709437"/>
    </source>
</evidence>
<gene>
    <name evidence="10" type="ORF">KK103_05110</name>
</gene>
<evidence type="ECO:0000256" key="6">
    <source>
        <dbReference type="ARBA" id="ARBA00023136"/>
    </source>
</evidence>
<protein>
    <submittedName>
        <fullName evidence="10">MFS transporter</fullName>
    </submittedName>
</protein>
<dbReference type="SUPFAM" id="SSF103473">
    <property type="entry name" value="MFS general substrate transporter"/>
    <property type="match status" value="1"/>
</dbReference>
<feature type="transmembrane region" description="Helical" evidence="8">
    <location>
        <begin position="79"/>
        <end position="98"/>
    </location>
</feature>
<comment type="subcellular location">
    <subcellularLocation>
        <location evidence="1">Cell membrane</location>
        <topology evidence="1">Multi-pass membrane protein</topology>
    </subcellularLocation>
</comment>
<dbReference type="PANTHER" id="PTHR23513">
    <property type="entry name" value="INTEGRAL MEMBRANE EFFLUX PROTEIN-RELATED"/>
    <property type="match status" value="1"/>
</dbReference>
<feature type="transmembrane region" description="Helical" evidence="8">
    <location>
        <begin position="341"/>
        <end position="363"/>
    </location>
</feature>
<feature type="transmembrane region" description="Helical" evidence="8">
    <location>
        <begin position="43"/>
        <end position="59"/>
    </location>
</feature>
<feature type="compositionally biased region" description="Basic residues" evidence="7">
    <location>
        <begin position="8"/>
        <end position="22"/>
    </location>
</feature>
<dbReference type="PROSITE" id="PS50850">
    <property type="entry name" value="MFS"/>
    <property type="match status" value="1"/>
</dbReference>
<dbReference type="Gene3D" id="1.20.1250.20">
    <property type="entry name" value="MFS general substrate transporter like domains"/>
    <property type="match status" value="1"/>
</dbReference>
<feature type="transmembrane region" description="Helical" evidence="8">
    <location>
        <begin position="285"/>
        <end position="306"/>
    </location>
</feature>